<dbReference type="RefSeq" id="WP_188159937.1">
    <property type="nucleotide sequence ID" value="NZ_BMGH01000001.1"/>
</dbReference>
<dbReference type="InterPro" id="IPR018691">
    <property type="entry name" value="DUF2188"/>
</dbReference>
<reference evidence="2" key="2">
    <citation type="submission" date="2020-09" db="EMBL/GenBank/DDBJ databases">
        <authorList>
            <person name="Sun Q."/>
            <person name="Zhou Y."/>
        </authorList>
    </citation>
    <scope>NUCLEOTIDE SEQUENCE</scope>
    <source>
        <strain evidence="2">CGMCC 1.12921</strain>
    </source>
</reference>
<name>A0A8J2Y6B8_9PROT</name>
<keyword evidence="3" id="KW-1185">Reference proteome</keyword>
<sequence length="80" mass="9256">MALDKYEIVYRSDSRDWALVKEGADRASLVASKKQAIMAKMKKMMNRDSNEASVRVKKRNGQYQEERTYPRAKDPSRSKG</sequence>
<dbReference type="Proteomes" id="UP000613582">
    <property type="component" value="Unassembled WGS sequence"/>
</dbReference>
<dbReference type="Pfam" id="PF09954">
    <property type="entry name" value="DUF2188"/>
    <property type="match status" value="1"/>
</dbReference>
<reference evidence="2" key="1">
    <citation type="journal article" date="2014" name="Int. J. Syst. Evol. Microbiol.">
        <title>Complete genome sequence of Corynebacterium casei LMG S-19264T (=DSM 44701T), isolated from a smear-ripened cheese.</title>
        <authorList>
            <consortium name="US DOE Joint Genome Institute (JGI-PGF)"/>
            <person name="Walter F."/>
            <person name="Albersmeier A."/>
            <person name="Kalinowski J."/>
            <person name="Ruckert C."/>
        </authorList>
    </citation>
    <scope>NUCLEOTIDE SEQUENCE</scope>
    <source>
        <strain evidence="2">CGMCC 1.12921</strain>
    </source>
</reference>
<evidence type="ECO:0000313" key="2">
    <source>
        <dbReference type="EMBL" id="GGD00912.1"/>
    </source>
</evidence>
<feature type="compositionally biased region" description="Basic and acidic residues" evidence="1">
    <location>
        <begin position="64"/>
        <end position="80"/>
    </location>
</feature>
<gene>
    <name evidence="2" type="ORF">GCM10011342_07410</name>
</gene>
<protein>
    <recommendedName>
        <fullName evidence="4">DUF2188 domain-containing protein</fullName>
    </recommendedName>
</protein>
<comment type="caution">
    <text evidence="2">The sequence shown here is derived from an EMBL/GenBank/DDBJ whole genome shotgun (WGS) entry which is preliminary data.</text>
</comment>
<dbReference type="EMBL" id="BMGH01000001">
    <property type="protein sequence ID" value="GGD00912.1"/>
    <property type="molecule type" value="Genomic_DNA"/>
</dbReference>
<feature type="region of interest" description="Disordered" evidence="1">
    <location>
        <begin position="44"/>
        <end position="80"/>
    </location>
</feature>
<dbReference type="AlphaFoldDB" id="A0A8J2Y6B8"/>
<evidence type="ECO:0000313" key="3">
    <source>
        <dbReference type="Proteomes" id="UP000613582"/>
    </source>
</evidence>
<evidence type="ECO:0000256" key="1">
    <source>
        <dbReference type="SAM" id="MobiDB-lite"/>
    </source>
</evidence>
<evidence type="ECO:0008006" key="4">
    <source>
        <dbReference type="Google" id="ProtNLM"/>
    </source>
</evidence>
<organism evidence="2 3">
    <name type="scientific">Aquisalinus flavus</name>
    <dbReference type="NCBI Taxonomy" id="1526572"/>
    <lineage>
        <taxon>Bacteria</taxon>
        <taxon>Pseudomonadati</taxon>
        <taxon>Pseudomonadota</taxon>
        <taxon>Alphaproteobacteria</taxon>
        <taxon>Parvularculales</taxon>
        <taxon>Parvularculaceae</taxon>
        <taxon>Aquisalinus</taxon>
    </lineage>
</organism>
<accession>A0A8J2Y6B8</accession>
<proteinExistence type="predicted"/>